<reference evidence="4" key="1">
    <citation type="journal article" date="2011" name="Nature">
        <title>Genome sequence and analysis of the tuber crop potato.</title>
        <authorList>
            <consortium name="The Potato Genome Sequencing Consortium"/>
        </authorList>
    </citation>
    <scope>NUCLEOTIDE SEQUENCE [LARGE SCALE GENOMIC DNA]</scope>
    <source>
        <strain evidence="4">cv. DM1-3 516 R44</strain>
    </source>
</reference>
<feature type="domain" description="Macro" evidence="2">
    <location>
        <begin position="66"/>
        <end position="226"/>
    </location>
</feature>
<dbReference type="Gene3D" id="3.40.220.10">
    <property type="entry name" value="Leucine Aminopeptidase, subunit E, domain 1"/>
    <property type="match status" value="2"/>
</dbReference>
<dbReference type="Proteomes" id="UP000011115">
    <property type="component" value="Unassembled WGS sequence"/>
</dbReference>
<dbReference type="Pfam" id="PF13716">
    <property type="entry name" value="CRAL_TRIO_2"/>
    <property type="match status" value="1"/>
</dbReference>
<dbReference type="EnsemblPlants" id="PGSC0003DMT400072808">
    <property type="protein sequence ID" value="PGSC0003DMT400072808"/>
    <property type="gene ID" value="PGSC0003DMG401028328"/>
</dbReference>
<keyword evidence="4" id="KW-1185">Reference proteome</keyword>
<name>M1CQZ6_SOLTU</name>
<evidence type="ECO:0000259" key="1">
    <source>
        <dbReference type="PROSITE" id="PS50191"/>
    </source>
</evidence>
<dbReference type="PANTHER" id="PTHR11106:SF72">
    <property type="entry name" value="GANGLIOSIDE-INDUCED DIFFERENTIATION-ASSOCIATED PROTEIN 2"/>
    <property type="match status" value="1"/>
</dbReference>
<dbReference type="SUPFAM" id="SSF52949">
    <property type="entry name" value="Macro domain-like"/>
    <property type="match status" value="1"/>
</dbReference>
<dbReference type="CDD" id="cd00170">
    <property type="entry name" value="SEC14"/>
    <property type="match status" value="1"/>
</dbReference>
<dbReference type="ExpressionAtlas" id="M1CQZ6">
    <property type="expression patterns" value="baseline and differential"/>
</dbReference>
<dbReference type="InterPro" id="IPR001251">
    <property type="entry name" value="CRAL-TRIO_dom"/>
</dbReference>
<dbReference type="Gene3D" id="3.40.525.10">
    <property type="entry name" value="CRAL-TRIO lipid binding domain"/>
    <property type="match status" value="1"/>
</dbReference>
<evidence type="ECO:0000259" key="2">
    <source>
        <dbReference type="PROSITE" id="PS51154"/>
    </source>
</evidence>
<dbReference type="OrthoDB" id="6077599at2759"/>
<dbReference type="InterPro" id="IPR043472">
    <property type="entry name" value="Macro_dom-like"/>
</dbReference>
<dbReference type="SUPFAM" id="SSF52087">
    <property type="entry name" value="CRAL/TRIO domain"/>
    <property type="match status" value="1"/>
</dbReference>
<accession>M1CQZ6</accession>
<gene>
    <name evidence="3" type="primary">LOC102604736</name>
</gene>
<dbReference type="Pfam" id="PF01661">
    <property type="entry name" value="Macro"/>
    <property type="match status" value="1"/>
</dbReference>
<protein>
    <submittedName>
        <fullName evidence="3">Ganglioside induced differentiation associated protein</fullName>
    </submittedName>
</protein>
<dbReference type="InterPro" id="IPR002589">
    <property type="entry name" value="Macro_dom"/>
</dbReference>
<dbReference type="PROSITE" id="PS51154">
    <property type="entry name" value="MACRO"/>
    <property type="match status" value="1"/>
</dbReference>
<dbReference type="PANTHER" id="PTHR11106">
    <property type="entry name" value="GANGLIOSIDE INDUCED DIFFERENTIATION ASSOCIATED PROTEIN 2-RELATED"/>
    <property type="match status" value="1"/>
</dbReference>
<evidence type="ECO:0000313" key="4">
    <source>
        <dbReference type="Proteomes" id="UP000011115"/>
    </source>
</evidence>
<dbReference type="SMART" id="SM00516">
    <property type="entry name" value="SEC14"/>
    <property type="match status" value="1"/>
</dbReference>
<organism evidence="3 4">
    <name type="scientific">Solanum tuberosum</name>
    <name type="common">Potato</name>
    <dbReference type="NCBI Taxonomy" id="4113"/>
    <lineage>
        <taxon>Eukaryota</taxon>
        <taxon>Viridiplantae</taxon>
        <taxon>Streptophyta</taxon>
        <taxon>Embryophyta</taxon>
        <taxon>Tracheophyta</taxon>
        <taxon>Spermatophyta</taxon>
        <taxon>Magnoliopsida</taxon>
        <taxon>eudicotyledons</taxon>
        <taxon>Gunneridae</taxon>
        <taxon>Pentapetalae</taxon>
        <taxon>asterids</taxon>
        <taxon>lamiids</taxon>
        <taxon>Solanales</taxon>
        <taxon>Solanaceae</taxon>
        <taxon>Solanoideae</taxon>
        <taxon>Solaneae</taxon>
        <taxon>Solanum</taxon>
    </lineage>
</organism>
<dbReference type="InterPro" id="IPR036865">
    <property type="entry name" value="CRAL-TRIO_dom_sf"/>
</dbReference>
<sequence length="537" mass="60423">MYRPVATTTRGGVPTDSGDSVVTLDQVPRWIDSDVRYLYENEDPNSDYADPLSTASGSEGNANGIVSKFPVDHEINSKIYLWRGDPWNLEVDAVVNSTNENLDEAHSSPGLHAAAGPGLAEECATLGGCRTGMAKVTNAYDLPASTFSDHGITPMDRHPYPKDKPTYGSAYLELSLRNLAVSINAQFSRTVRRFLEKQRDKIEAVVFCTTTSSDTEIYKRLLPLYFPRDNHEEEIARLKLPADVGDENGETTTAERKIRIKPLPNAKVSSPRTPQASVDLSVSNLGLSRRSSSYLGAFLDPAFMSLIKDPDQRRREQWEKTAQAQNSWNCFKMLGYGELGGPALSAAEEYTLHSRYLAKANSMNLSEIAEMKIVYRGGVDSEGRPVMVVVGAHFLLRCLDLERFILYVVKEFEPVIQKPYSIVYFHSAASLQMQPDLGWIKRLQQILGRKHQRNLHAIYVLHPTFGLKSAIFALQLFVDNVVWKKVVYLDRLLQLFRYVPREQLTIPDFVFQLSNHTTILHLSRQNVRELSATCQFT</sequence>
<reference evidence="3" key="2">
    <citation type="submission" date="2015-06" db="UniProtKB">
        <authorList>
            <consortium name="EnsemblPlants"/>
        </authorList>
    </citation>
    <scope>IDENTIFICATION</scope>
    <source>
        <strain evidence="3">DM1-3 516 R44</strain>
    </source>
</reference>
<evidence type="ECO:0000313" key="3">
    <source>
        <dbReference type="EnsemblPlants" id="PGSC0003DMT400072808"/>
    </source>
</evidence>
<dbReference type="PROSITE" id="PS50191">
    <property type="entry name" value="CRAL_TRIO"/>
    <property type="match status" value="1"/>
</dbReference>
<feature type="domain" description="CRAL-TRIO" evidence="1">
    <location>
        <begin position="364"/>
        <end position="510"/>
    </location>
</feature>
<proteinExistence type="predicted"/>
<dbReference type="AlphaFoldDB" id="M1CQZ6"/>
<dbReference type="Gramene" id="PGSC0003DMT400072808">
    <property type="protein sequence ID" value="PGSC0003DMT400072808"/>
    <property type="gene ID" value="PGSC0003DMG401028328"/>
</dbReference>